<dbReference type="CDD" id="cd02440">
    <property type="entry name" value="AdoMet_MTases"/>
    <property type="match status" value="1"/>
</dbReference>
<dbReference type="InterPro" id="IPR019614">
    <property type="entry name" value="SAM-dep_methyl-trfase"/>
</dbReference>
<organism evidence="5 6">
    <name type="scientific">Treponema succinifaciens (strain ATCC 33096 / DSM 2489 / 6091)</name>
    <dbReference type="NCBI Taxonomy" id="869209"/>
    <lineage>
        <taxon>Bacteria</taxon>
        <taxon>Pseudomonadati</taxon>
        <taxon>Spirochaetota</taxon>
        <taxon>Spirochaetia</taxon>
        <taxon>Spirochaetales</taxon>
        <taxon>Treponemataceae</taxon>
        <taxon>Treponema</taxon>
    </lineage>
</organism>
<dbReference type="Proteomes" id="UP000006852">
    <property type="component" value="Chromosome"/>
</dbReference>
<dbReference type="KEGG" id="tsu:Tresu_1228"/>
<dbReference type="eggNOG" id="COG1092">
    <property type="taxonomic scope" value="Bacteria"/>
</dbReference>
<dbReference type="PANTHER" id="PTHR43042">
    <property type="entry name" value="SAM-DEPENDENT METHYLTRANSFERASE"/>
    <property type="match status" value="1"/>
</dbReference>
<feature type="domain" description="S-adenosylmethionine-dependent methyltransferase" evidence="4">
    <location>
        <begin position="158"/>
        <end position="334"/>
    </location>
</feature>
<dbReference type="PANTHER" id="PTHR43042:SF3">
    <property type="entry name" value="RIBOSOMAL RNA LARGE SUBUNIT METHYLTRANSFERASE YWBD-RELATED"/>
    <property type="match status" value="1"/>
</dbReference>
<protein>
    <submittedName>
        <fullName evidence="5">rRNA (Guanine-N(2)-)-methyltransferase</fullName>
        <ecNumber evidence="5">2.1.1.171</ecNumber>
    </submittedName>
</protein>
<dbReference type="InterPro" id="IPR029063">
    <property type="entry name" value="SAM-dependent_MTases_sf"/>
</dbReference>
<dbReference type="OrthoDB" id="9805492at2"/>
<evidence type="ECO:0000256" key="1">
    <source>
        <dbReference type="ARBA" id="ARBA00022603"/>
    </source>
</evidence>
<dbReference type="SUPFAM" id="SSF53335">
    <property type="entry name" value="S-adenosyl-L-methionine-dependent methyltransferases"/>
    <property type="match status" value="1"/>
</dbReference>
<dbReference type="STRING" id="869209.Tresu_1228"/>
<dbReference type="EMBL" id="CP002631">
    <property type="protein sequence ID" value="AEB14136.1"/>
    <property type="molecule type" value="Genomic_DNA"/>
</dbReference>
<dbReference type="HOGENOM" id="CLU_014042_1_1_12"/>
<sequence length="370" mass="43717">MEENKNRYQGELFFNRISKNQKRLKKWARKNRISCYRIYDKDIPEIPLCLDIYTFLPEFVENKIDAAKYNSELNSAISENGQKARELLTQEKQRTYARLYLYERPYEKPFEEEELWLKEMSFQTSRALEIPESNVIVKMRKRQRDDNGKRSQYKKTEETNSTKGIVFEQGQLFFVNLTDYIDTGIFFDHRPLRLKLRETCKGKRVLNLFCYTGSFSVYAAEGGAAFVESVDMSNTYTEWTKNNLKLNDFLDTQIYKTTRMDVIHYLEEKAKQIKENEKFDIIILDPPTFSNSKNTDTTLDLNKDWSKLIESCSKLLSPKGTLYFSTNSRKLKMDENLLPPEMSAEEITSSTIPEDYRNSKIHRAWKITSI</sequence>
<evidence type="ECO:0000256" key="3">
    <source>
        <dbReference type="ARBA" id="ARBA00022691"/>
    </source>
</evidence>
<keyword evidence="2 5" id="KW-0808">Transferase</keyword>
<keyword evidence="1 5" id="KW-0489">Methyltransferase</keyword>
<dbReference type="RefSeq" id="WP_013701423.1">
    <property type="nucleotide sequence ID" value="NC_015385.1"/>
</dbReference>
<evidence type="ECO:0000313" key="6">
    <source>
        <dbReference type="Proteomes" id="UP000006852"/>
    </source>
</evidence>
<accession>F2NYB5</accession>
<dbReference type="AlphaFoldDB" id="F2NYB5"/>
<name>F2NYB5_TRES6</name>
<reference evidence="6" key="2">
    <citation type="submission" date="2011-04" db="EMBL/GenBank/DDBJ databases">
        <title>The complete genome of chromosome of Treponema succinifaciens DSM 2489.</title>
        <authorList>
            <person name="Lucas S."/>
            <person name="Copeland A."/>
            <person name="Lapidus A."/>
            <person name="Bruce D."/>
            <person name="Goodwin L."/>
            <person name="Pitluck S."/>
            <person name="Peters L."/>
            <person name="Kyrpides N."/>
            <person name="Mavromatis K."/>
            <person name="Ivanova N."/>
            <person name="Ovchinnikova G."/>
            <person name="Teshima H."/>
            <person name="Detter J.C."/>
            <person name="Tapia R."/>
            <person name="Han C."/>
            <person name="Land M."/>
            <person name="Hauser L."/>
            <person name="Markowitz V."/>
            <person name="Cheng J.-F."/>
            <person name="Hugenholtz P."/>
            <person name="Woyke T."/>
            <person name="Wu D."/>
            <person name="Gronow S."/>
            <person name="Wellnitz S."/>
            <person name="Brambilla E."/>
            <person name="Klenk H.-P."/>
            <person name="Eisen J.A."/>
        </authorList>
    </citation>
    <scope>NUCLEOTIDE SEQUENCE [LARGE SCALE GENOMIC DNA]</scope>
    <source>
        <strain evidence="6">ATCC 33096 / DSM 2489 / 6091</strain>
    </source>
</reference>
<evidence type="ECO:0000256" key="2">
    <source>
        <dbReference type="ARBA" id="ARBA00022679"/>
    </source>
</evidence>
<proteinExistence type="predicted"/>
<keyword evidence="3" id="KW-0949">S-adenosyl-L-methionine</keyword>
<gene>
    <name evidence="5" type="ordered locus">Tresu_1228</name>
</gene>
<evidence type="ECO:0000313" key="5">
    <source>
        <dbReference type="EMBL" id="AEB14136.1"/>
    </source>
</evidence>
<evidence type="ECO:0000259" key="4">
    <source>
        <dbReference type="Pfam" id="PF10672"/>
    </source>
</evidence>
<dbReference type="Gene3D" id="3.30.750.80">
    <property type="entry name" value="RNA methyltransferase domain (HRMD) like"/>
    <property type="match status" value="1"/>
</dbReference>
<reference evidence="5 6" key="1">
    <citation type="journal article" date="2011" name="Stand. Genomic Sci.">
        <title>Complete genome sequence of Treponema succinifaciens type strain (6091).</title>
        <authorList>
            <person name="Han C."/>
            <person name="Gronow S."/>
            <person name="Teshima H."/>
            <person name="Lapidus A."/>
            <person name="Nolan M."/>
            <person name="Lucas S."/>
            <person name="Hammon N."/>
            <person name="Deshpande S."/>
            <person name="Cheng J.F."/>
            <person name="Zeytun A."/>
            <person name="Tapia R."/>
            <person name="Goodwin L."/>
            <person name="Pitluck S."/>
            <person name="Liolios K."/>
            <person name="Pagani I."/>
            <person name="Ivanova N."/>
            <person name="Mavromatis K."/>
            <person name="Mikhailova N."/>
            <person name="Huntemann M."/>
            <person name="Pati A."/>
            <person name="Chen A."/>
            <person name="Palaniappan K."/>
            <person name="Land M."/>
            <person name="Hauser L."/>
            <person name="Brambilla E.M."/>
            <person name="Rohde M."/>
            <person name="Goker M."/>
            <person name="Woyke T."/>
            <person name="Bristow J."/>
            <person name="Eisen J.A."/>
            <person name="Markowitz V."/>
            <person name="Hugenholtz P."/>
            <person name="Kyrpides N.C."/>
            <person name="Klenk H.P."/>
            <person name="Detter J.C."/>
        </authorList>
    </citation>
    <scope>NUCLEOTIDE SEQUENCE [LARGE SCALE GENOMIC DNA]</scope>
    <source>
        <strain evidence="6">ATCC 33096 / DSM 2489 / 6091</strain>
    </source>
</reference>
<dbReference type="EC" id="2.1.1.171" evidence="5"/>
<dbReference type="Pfam" id="PF10672">
    <property type="entry name" value="Methyltrans_SAM"/>
    <property type="match status" value="1"/>
</dbReference>
<dbReference type="Gene3D" id="3.40.50.150">
    <property type="entry name" value="Vaccinia Virus protein VP39"/>
    <property type="match status" value="1"/>
</dbReference>
<keyword evidence="6" id="KW-1185">Reference proteome</keyword>
<dbReference type="GO" id="GO:0052913">
    <property type="term" value="F:16S rRNA (guanine(966)-N(2))-methyltransferase activity"/>
    <property type="evidence" value="ECO:0007669"/>
    <property type="project" value="UniProtKB-EC"/>
</dbReference>
<dbReference type="GeneID" id="302998387"/>